<keyword evidence="3" id="KW-1185">Reference proteome</keyword>
<comment type="caution">
    <text evidence="2">The sequence shown here is derived from an EMBL/GenBank/DDBJ whole genome shotgun (WGS) entry which is preliminary data.</text>
</comment>
<evidence type="ECO:0000256" key="1">
    <source>
        <dbReference type="SAM" id="MobiDB-lite"/>
    </source>
</evidence>
<evidence type="ECO:0000313" key="3">
    <source>
        <dbReference type="Proteomes" id="UP001221757"/>
    </source>
</evidence>
<organism evidence="2 3">
    <name type="scientific">Mycena rosella</name>
    <name type="common">Pink bonnet</name>
    <name type="synonym">Agaricus rosellus</name>
    <dbReference type="NCBI Taxonomy" id="1033263"/>
    <lineage>
        <taxon>Eukaryota</taxon>
        <taxon>Fungi</taxon>
        <taxon>Dikarya</taxon>
        <taxon>Basidiomycota</taxon>
        <taxon>Agaricomycotina</taxon>
        <taxon>Agaricomycetes</taxon>
        <taxon>Agaricomycetidae</taxon>
        <taxon>Agaricales</taxon>
        <taxon>Marasmiineae</taxon>
        <taxon>Mycenaceae</taxon>
        <taxon>Mycena</taxon>
    </lineage>
</organism>
<evidence type="ECO:0000313" key="2">
    <source>
        <dbReference type="EMBL" id="KAJ7673388.1"/>
    </source>
</evidence>
<dbReference type="EMBL" id="JARKIE010000163">
    <property type="protein sequence ID" value="KAJ7673388.1"/>
    <property type="molecule type" value="Genomic_DNA"/>
</dbReference>
<feature type="region of interest" description="Disordered" evidence="1">
    <location>
        <begin position="269"/>
        <end position="291"/>
    </location>
</feature>
<protein>
    <submittedName>
        <fullName evidence="2">Uncharacterized protein</fullName>
    </submittedName>
</protein>
<sequence>MDCLLGSNHGHENIGDIGGKCSSGSIGPAAAFRLIRRLKVHHQIHLLSTETVIVPEDGNSANGYATAEPLDGGGKHRWRRMGNKRGKTGKNLICVACGSRISVEMKKKYARNGGIQAKNLRGNRYDVNWGAETTRICGRTPWKEPATSLKSGILLQSFRGWLAAIEGYRGGLRGLNDAGKDCDSTGIESTAFNARVDRRDPLLAPFELGEEALSHCGSPLCPMELDKHGGIALQLLDHRSPSPHMAPQPPGTALPARISCGRRWSTRCTRTKTRSNSHPRNPDRTQDSAVKRGSLTREIITTNTARPHLRLPRASRVWSGPSAPVRRCHCNLPVLRRRGACRPESRVVLPLGRGFGRRCTALTCPNGIAVVQMRAGSELQSPANSGAVWKKKGARR</sequence>
<dbReference type="Proteomes" id="UP001221757">
    <property type="component" value="Unassembled WGS sequence"/>
</dbReference>
<gene>
    <name evidence="2" type="ORF">B0H17DRAFT_1140986</name>
</gene>
<feature type="compositionally biased region" description="Basic and acidic residues" evidence="1">
    <location>
        <begin position="280"/>
        <end position="290"/>
    </location>
</feature>
<reference evidence="2" key="1">
    <citation type="submission" date="2023-03" db="EMBL/GenBank/DDBJ databases">
        <title>Massive genome expansion in bonnet fungi (Mycena s.s.) driven by repeated elements and novel gene families across ecological guilds.</title>
        <authorList>
            <consortium name="Lawrence Berkeley National Laboratory"/>
            <person name="Harder C.B."/>
            <person name="Miyauchi S."/>
            <person name="Viragh M."/>
            <person name="Kuo A."/>
            <person name="Thoen E."/>
            <person name="Andreopoulos B."/>
            <person name="Lu D."/>
            <person name="Skrede I."/>
            <person name="Drula E."/>
            <person name="Henrissat B."/>
            <person name="Morin E."/>
            <person name="Kohler A."/>
            <person name="Barry K."/>
            <person name="LaButti K."/>
            <person name="Morin E."/>
            <person name="Salamov A."/>
            <person name="Lipzen A."/>
            <person name="Mereny Z."/>
            <person name="Hegedus B."/>
            <person name="Baldrian P."/>
            <person name="Stursova M."/>
            <person name="Weitz H."/>
            <person name="Taylor A."/>
            <person name="Grigoriev I.V."/>
            <person name="Nagy L.G."/>
            <person name="Martin F."/>
            <person name="Kauserud H."/>
        </authorList>
    </citation>
    <scope>NUCLEOTIDE SEQUENCE</scope>
    <source>
        <strain evidence="2">CBHHK067</strain>
    </source>
</reference>
<name>A0AAD7D0P0_MYCRO</name>
<proteinExistence type="predicted"/>
<dbReference type="AlphaFoldDB" id="A0AAD7D0P0"/>
<accession>A0AAD7D0P0</accession>